<evidence type="ECO:0000259" key="2">
    <source>
        <dbReference type="PROSITE" id="PS50003"/>
    </source>
</evidence>
<feature type="compositionally biased region" description="Basic and acidic residues" evidence="1">
    <location>
        <begin position="51"/>
        <end position="65"/>
    </location>
</feature>
<sequence length="565" mass="63098">MASVHNTPQAGVQMRERKETPSLFMMRPVSTLTDFEEMWNADDSGSEFEEDSPRDSFDSGMDRSHTTVTSYGVQTPAVEHNSAFDVRIRRQESISTHGPAGPDLFFRTSIDPNNDIVFQMSPIMPKSADLSLDAALTPTPVFAGEPIVDEPLDVDAFRTTEVAHWSSRQVAAWMQDAGFDDTVISRFEENDIDGEVLLALNFEDLKELGIPSFGKRHQIWSELGQLREDGATSPAATAFEDVGRTCSEPGNPPAQPHNTTRRGRLHKSQGSDPIAPADSVSIVAIEQLIPKPHKCSRGERCPKWRKQQRMLQQLDQEYGLTISPTGGGQIFMAGYPEMDVPFTAIELGTLDRDHSQSVPPNMQFRSPVQRRPSSKGAPSWRRPSMMPTLRENVNEQTPLGEISETYVAEYGEDTTHAGWMKKRKARLLRHEWNDHHFRLNGTQLAMHKTDSRHDVRPVEKIDVDQYSIACSSITSDSKLAAAMKSLRIAAGKKGQALDDSAFAFSLVPAAEKQKLMGLLKDGPKSQHFMVTTRDQRIDWMRSIMLAKAVRQKEEGCDVVINGQKL</sequence>
<protein>
    <recommendedName>
        <fullName evidence="6">SAM domain-containing protein</fullName>
    </recommendedName>
</protein>
<dbReference type="Proteomes" id="UP000327013">
    <property type="component" value="Unassembled WGS sequence"/>
</dbReference>
<reference evidence="4 5" key="1">
    <citation type="submission" date="2019-06" db="EMBL/GenBank/DDBJ databases">
        <title>A chromosomal-level reference genome of Carpinus fangiana (Coryloideae, Betulaceae).</title>
        <authorList>
            <person name="Yang X."/>
            <person name="Wang Z."/>
            <person name="Zhang L."/>
            <person name="Hao G."/>
            <person name="Liu J."/>
            <person name="Yang Y."/>
        </authorList>
    </citation>
    <scope>NUCLEOTIDE SEQUENCE [LARGE SCALE GENOMIC DNA]</scope>
    <source>
        <strain evidence="4">Cfa_2016G</strain>
        <tissue evidence="4">Leaf</tissue>
    </source>
</reference>
<name>A0A5N6KNV0_9ROSI</name>
<dbReference type="SMART" id="SM00233">
    <property type="entry name" value="PH"/>
    <property type="match status" value="1"/>
</dbReference>
<feature type="domain" description="SAM" evidence="3">
    <location>
        <begin position="165"/>
        <end position="229"/>
    </location>
</feature>
<organism evidence="4 5">
    <name type="scientific">Carpinus fangiana</name>
    <dbReference type="NCBI Taxonomy" id="176857"/>
    <lineage>
        <taxon>Eukaryota</taxon>
        <taxon>Viridiplantae</taxon>
        <taxon>Streptophyta</taxon>
        <taxon>Embryophyta</taxon>
        <taxon>Tracheophyta</taxon>
        <taxon>Spermatophyta</taxon>
        <taxon>Magnoliopsida</taxon>
        <taxon>eudicotyledons</taxon>
        <taxon>Gunneridae</taxon>
        <taxon>Pentapetalae</taxon>
        <taxon>rosids</taxon>
        <taxon>fabids</taxon>
        <taxon>Fagales</taxon>
        <taxon>Betulaceae</taxon>
        <taxon>Carpinus</taxon>
    </lineage>
</organism>
<dbReference type="AlphaFoldDB" id="A0A5N6KNV0"/>
<feature type="compositionally biased region" description="Acidic residues" evidence="1">
    <location>
        <begin position="41"/>
        <end position="50"/>
    </location>
</feature>
<dbReference type="CDD" id="cd09535">
    <property type="entry name" value="SAM_BOI-like_fungal"/>
    <property type="match status" value="1"/>
</dbReference>
<proteinExistence type="predicted"/>
<dbReference type="SMART" id="SM00454">
    <property type="entry name" value="SAM"/>
    <property type="match status" value="1"/>
</dbReference>
<gene>
    <name evidence="4" type="ORF">FH972_021266</name>
</gene>
<dbReference type="SUPFAM" id="SSF50729">
    <property type="entry name" value="PH domain-like"/>
    <property type="match status" value="1"/>
</dbReference>
<evidence type="ECO:0000313" key="4">
    <source>
        <dbReference type="EMBL" id="KAB8336962.1"/>
    </source>
</evidence>
<feature type="region of interest" description="Disordered" evidence="1">
    <location>
        <begin position="352"/>
        <end position="385"/>
    </location>
</feature>
<evidence type="ECO:0000259" key="3">
    <source>
        <dbReference type="PROSITE" id="PS50105"/>
    </source>
</evidence>
<evidence type="ECO:0008006" key="6">
    <source>
        <dbReference type="Google" id="ProtNLM"/>
    </source>
</evidence>
<dbReference type="InterPro" id="IPR001660">
    <property type="entry name" value="SAM"/>
</dbReference>
<dbReference type="Gene3D" id="2.30.29.30">
    <property type="entry name" value="Pleckstrin-homology domain (PH domain)/Phosphotyrosine-binding domain (PTB)"/>
    <property type="match status" value="1"/>
</dbReference>
<dbReference type="Pfam" id="PF00169">
    <property type="entry name" value="PH"/>
    <property type="match status" value="1"/>
</dbReference>
<dbReference type="Pfam" id="PF07647">
    <property type="entry name" value="SAM_2"/>
    <property type="match status" value="1"/>
</dbReference>
<evidence type="ECO:0000256" key="1">
    <source>
        <dbReference type="SAM" id="MobiDB-lite"/>
    </source>
</evidence>
<dbReference type="SUPFAM" id="SSF47769">
    <property type="entry name" value="SAM/Pointed domain"/>
    <property type="match status" value="1"/>
</dbReference>
<dbReference type="InterPro" id="IPR011993">
    <property type="entry name" value="PH-like_dom_sf"/>
</dbReference>
<dbReference type="EMBL" id="VIBQ01000009">
    <property type="protein sequence ID" value="KAB8336962.1"/>
    <property type="molecule type" value="Genomic_DNA"/>
</dbReference>
<comment type="caution">
    <text evidence="4">The sequence shown here is derived from an EMBL/GenBank/DDBJ whole genome shotgun (WGS) entry which is preliminary data.</text>
</comment>
<dbReference type="InterPro" id="IPR001849">
    <property type="entry name" value="PH_domain"/>
</dbReference>
<feature type="compositionally biased region" description="Polar residues" evidence="1">
    <location>
        <begin position="356"/>
        <end position="366"/>
    </location>
</feature>
<dbReference type="PROSITE" id="PS50105">
    <property type="entry name" value="SAM_DOMAIN"/>
    <property type="match status" value="1"/>
</dbReference>
<dbReference type="PROSITE" id="PS50003">
    <property type="entry name" value="PH_DOMAIN"/>
    <property type="match status" value="1"/>
</dbReference>
<feature type="domain" description="PH" evidence="2">
    <location>
        <begin position="413"/>
        <end position="548"/>
    </location>
</feature>
<evidence type="ECO:0000313" key="5">
    <source>
        <dbReference type="Proteomes" id="UP000327013"/>
    </source>
</evidence>
<accession>A0A5N6KNV0</accession>
<feature type="region of interest" description="Disordered" evidence="1">
    <location>
        <begin position="41"/>
        <end position="67"/>
    </location>
</feature>
<feature type="region of interest" description="Disordered" evidence="1">
    <location>
        <begin position="245"/>
        <end position="275"/>
    </location>
</feature>
<keyword evidence="5" id="KW-1185">Reference proteome</keyword>
<dbReference type="InterPro" id="IPR013761">
    <property type="entry name" value="SAM/pointed_sf"/>
</dbReference>
<dbReference type="Gene3D" id="1.10.150.50">
    <property type="entry name" value="Transcription Factor, Ets-1"/>
    <property type="match status" value="1"/>
</dbReference>
<dbReference type="OrthoDB" id="422827at2759"/>